<protein>
    <submittedName>
        <fullName evidence="1">Uncharacterized protein</fullName>
    </submittedName>
</protein>
<organism evidence="1 2">
    <name type="scientific">Catharanthus roseus</name>
    <name type="common">Madagascar periwinkle</name>
    <name type="synonym">Vinca rosea</name>
    <dbReference type="NCBI Taxonomy" id="4058"/>
    <lineage>
        <taxon>Eukaryota</taxon>
        <taxon>Viridiplantae</taxon>
        <taxon>Streptophyta</taxon>
        <taxon>Embryophyta</taxon>
        <taxon>Tracheophyta</taxon>
        <taxon>Spermatophyta</taxon>
        <taxon>Magnoliopsida</taxon>
        <taxon>eudicotyledons</taxon>
        <taxon>Gunneridae</taxon>
        <taxon>Pentapetalae</taxon>
        <taxon>asterids</taxon>
        <taxon>lamiids</taxon>
        <taxon>Gentianales</taxon>
        <taxon>Apocynaceae</taxon>
        <taxon>Rauvolfioideae</taxon>
        <taxon>Vinceae</taxon>
        <taxon>Catharanthinae</taxon>
        <taxon>Catharanthus</taxon>
    </lineage>
</organism>
<keyword evidence="2" id="KW-1185">Reference proteome</keyword>
<reference evidence="2" key="1">
    <citation type="journal article" date="2023" name="Nat. Plants">
        <title>Single-cell RNA sequencing provides a high-resolution roadmap for understanding the multicellular compartmentation of specialized metabolism.</title>
        <authorList>
            <person name="Sun S."/>
            <person name="Shen X."/>
            <person name="Li Y."/>
            <person name="Li Y."/>
            <person name="Wang S."/>
            <person name="Li R."/>
            <person name="Zhang H."/>
            <person name="Shen G."/>
            <person name="Guo B."/>
            <person name="Wei J."/>
            <person name="Xu J."/>
            <person name="St-Pierre B."/>
            <person name="Chen S."/>
            <person name="Sun C."/>
        </authorList>
    </citation>
    <scope>NUCLEOTIDE SEQUENCE [LARGE SCALE GENOMIC DNA]</scope>
</reference>
<accession>A0ACC0AMG4</accession>
<dbReference type="EMBL" id="CM044705">
    <property type="protein sequence ID" value="KAI5661642.1"/>
    <property type="molecule type" value="Genomic_DNA"/>
</dbReference>
<name>A0ACC0AMG4_CATRO</name>
<proteinExistence type="predicted"/>
<evidence type="ECO:0000313" key="1">
    <source>
        <dbReference type="EMBL" id="KAI5661642.1"/>
    </source>
</evidence>
<gene>
    <name evidence="1" type="ORF">M9H77_20965</name>
</gene>
<evidence type="ECO:0000313" key="2">
    <source>
        <dbReference type="Proteomes" id="UP001060085"/>
    </source>
</evidence>
<dbReference type="Proteomes" id="UP001060085">
    <property type="component" value="Linkage Group LG05"/>
</dbReference>
<comment type="caution">
    <text evidence="1">The sequence shown here is derived from an EMBL/GenBank/DDBJ whole genome shotgun (WGS) entry which is preliminary data.</text>
</comment>
<sequence>MGRGKLNMELIRKEKSRNTTFKKRKEGLLRKIHEFTTLCDVSACMIIYGPKQEAIAGVEPEVWPENHEQVRQLIEIYRSKCKDSGSCRVYGLGDFFSDRKRRMEDELEKLRKKNMESKFPTWIDFLNLFSEMQLRSLAGGLSHKIEVVKNRIELIKGNTEQQNQYFSEGSHEQDLTMISKPNPNFNPGFIQRGLELDFMNPQQQQQAISGVNPTEIHVPIHYPTMDQEQYQMHSINQNSMMMLLMNENDNHHNQLQFGGANGCNVQRSAFKRQVFFESTATGVVDNMVYNNPIYTNPRPLTRYYAPTAVQPPHVRCPVRSNAHPLPPPLPPQLYHSRENNFEGNEIGQYRMDQRTRQ</sequence>